<dbReference type="InterPro" id="IPR050624">
    <property type="entry name" value="HTH-type_Tx_Regulator"/>
</dbReference>
<evidence type="ECO:0000313" key="4">
    <source>
        <dbReference type="EMBL" id="TQR87010.1"/>
    </source>
</evidence>
<dbReference type="SUPFAM" id="SSF46689">
    <property type="entry name" value="Homeodomain-like"/>
    <property type="match status" value="1"/>
</dbReference>
<proteinExistence type="predicted"/>
<evidence type="ECO:0000259" key="3">
    <source>
        <dbReference type="PROSITE" id="PS50977"/>
    </source>
</evidence>
<feature type="domain" description="HTH tetR-type" evidence="3">
    <location>
        <begin position="20"/>
        <end position="81"/>
    </location>
</feature>
<dbReference type="PROSITE" id="PS50977">
    <property type="entry name" value="HTH_TETR_2"/>
    <property type="match status" value="1"/>
</dbReference>
<dbReference type="InterPro" id="IPR009057">
    <property type="entry name" value="Homeodomain-like_sf"/>
</dbReference>
<dbReference type="PANTHER" id="PTHR43479">
    <property type="entry name" value="ACREF/ENVCD OPERON REPRESSOR-RELATED"/>
    <property type="match status" value="1"/>
</dbReference>
<reference evidence="4 5" key="1">
    <citation type="submission" date="2018-10" db="EMBL/GenBank/DDBJ databases">
        <title>Draft genome of Mycobacterium hodleri strain B.</title>
        <authorList>
            <person name="Amande T.J."/>
            <person name="Mcgenity T.J."/>
        </authorList>
    </citation>
    <scope>NUCLEOTIDE SEQUENCE [LARGE SCALE GENOMIC DNA]</scope>
    <source>
        <strain evidence="4 5">B</strain>
    </source>
</reference>
<dbReference type="PANTHER" id="PTHR43479:SF11">
    <property type="entry name" value="ACREF_ENVCD OPERON REPRESSOR-RELATED"/>
    <property type="match status" value="1"/>
</dbReference>
<sequence length="220" mass="23136">MGTMAKIRPYGGVQARDRIAERRGRLLDAGLELLGGSDDAADLTVRAVCAEAGITARYFYESFADKDALVAAVFDRVVADIAATTQAAVAAAPPEEQNRAGIANLVRAVAEDARVGRLLFNPRLTNAVLARKRAEAGGVFAVLSGEHATNAYALPDDEWMKSAAHFIVGGVAQTISAWVSRDVTLSESQLIAHLTRMLDALAGPRLASQGPVTASPPAEI</sequence>
<dbReference type="Gene3D" id="1.10.357.10">
    <property type="entry name" value="Tetracycline Repressor, domain 2"/>
    <property type="match status" value="1"/>
</dbReference>
<dbReference type="GO" id="GO:0003677">
    <property type="term" value="F:DNA binding"/>
    <property type="evidence" value="ECO:0007669"/>
    <property type="project" value="UniProtKB-UniRule"/>
</dbReference>
<comment type="caution">
    <text evidence="4">The sequence shown here is derived from an EMBL/GenBank/DDBJ whole genome shotgun (WGS) entry which is preliminary data.</text>
</comment>
<evidence type="ECO:0000256" key="2">
    <source>
        <dbReference type="PROSITE-ProRule" id="PRU00335"/>
    </source>
</evidence>
<organism evidence="4 5">
    <name type="scientific">Mycolicibacterium hodleri</name>
    <dbReference type="NCBI Taxonomy" id="49897"/>
    <lineage>
        <taxon>Bacteria</taxon>
        <taxon>Bacillati</taxon>
        <taxon>Actinomycetota</taxon>
        <taxon>Actinomycetes</taxon>
        <taxon>Mycobacteriales</taxon>
        <taxon>Mycobacteriaceae</taxon>
        <taxon>Mycolicibacterium</taxon>
    </lineage>
</organism>
<keyword evidence="5" id="KW-1185">Reference proteome</keyword>
<dbReference type="EMBL" id="VIFX01000009">
    <property type="protein sequence ID" value="TQR87010.1"/>
    <property type="molecule type" value="Genomic_DNA"/>
</dbReference>
<evidence type="ECO:0000256" key="1">
    <source>
        <dbReference type="ARBA" id="ARBA00023125"/>
    </source>
</evidence>
<accession>A0A544W447</accession>
<evidence type="ECO:0000313" key="5">
    <source>
        <dbReference type="Proteomes" id="UP000315759"/>
    </source>
</evidence>
<keyword evidence="1 2" id="KW-0238">DNA-binding</keyword>
<feature type="DNA-binding region" description="H-T-H motif" evidence="2">
    <location>
        <begin position="44"/>
        <end position="63"/>
    </location>
</feature>
<dbReference type="InterPro" id="IPR001647">
    <property type="entry name" value="HTH_TetR"/>
</dbReference>
<dbReference type="AlphaFoldDB" id="A0A544W447"/>
<name>A0A544W447_9MYCO</name>
<dbReference type="Proteomes" id="UP000315759">
    <property type="component" value="Unassembled WGS sequence"/>
</dbReference>
<dbReference type="Pfam" id="PF00440">
    <property type="entry name" value="TetR_N"/>
    <property type="match status" value="1"/>
</dbReference>
<gene>
    <name evidence="4" type="ORF">D8S82_09405</name>
</gene>
<protein>
    <submittedName>
        <fullName evidence="4">TetR/AcrR family transcriptional regulator</fullName>
    </submittedName>
</protein>